<keyword evidence="2 6" id="KW-0853">WD repeat</keyword>
<keyword evidence="3" id="KW-0677">Repeat</keyword>
<comment type="similarity">
    <text evidence="1">Belongs to the WD repeat ESC family.</text>
</comment>
<proteinExistence type="inferred from homology"/>
<dbReference type="InterPro" id="IPR015943">
    <property type="entry name" value="WD40/YVTN_repeat-like_dom_sf"/>
</dbReference>
<dbReference type="InterPro" id="IPR001680">
    <property type="entry name" value="WD40_rpt"/>
</dbReference>
<gene>
    <name evidence="8" type="ORF">CPB83DRAFT_753678</name>
</gene>
<evidence type="ECO:0000313" key="9">
    <source>
        <dbReference type="Proteomes" id="UP000807306"/>
    </source>
</evidence>
<evidence type="ECO:0000256" key="7">
    <source>
        <dbReference type="SAM" id="MobiDB-lite"/>
    </source>
</evidence>
<keyword evidence="5" id="KW-0804">Transcription</keyword>
<dbReference type="PANTHER" id="PTHR10253">
    <property type="entry name" value="POLYCOMB PROTEIN"/>
    <property type="match status" value="1"/>
</dbReference>
<comment type="caution">
    <text evidence="8">The sequence shown here is derived from an EMBL/GenBank/DDBJ whole genome shotgun (WGS) entry which is preliminary data.</text>
</comment>
<sequence length="517" mass="57552">MISEYWDAVAVGSQEYLFIFFTCQKKRPIKIPLPASNQTLIDADNTCVQWGLSEHALFQPVVMVSRGSVMYIINVVLLGASGFSRGHGGAITSISVHPTTPNLFCTTSRDNTTRVYDLVLEVLQPTETPNGKRIRTSKTKIYNAHWPPSTKPSFAGAAHGLRLVRHEAEGSGIGRCIVVLMGGRSGGHHAAVLGAAFHPIFPILATCGMDRCVKIWPIRPVNPFDIKTEDKPLFSSSRIHKASVLSVNWYNCLLLMYTGINAWMVRLADDILLTHSAPAHMRRYPNDSNDRETYLEPGELILWRWLGVDRFFPPKWEDLKASDLLFRGCSSDYQESSSFKLVAIHAFPSVETQYITPKLSVFKSPTHDPIILFTYPNSTSFDMINVCHLSPKRVPPFPLDLETPETPERQTTPTPSSTRAAAPEGVHTDVEDEREVLDELDGTPPVQVINKTPVINGREEVPPPGLEGWTIDIRDHDNGFKVWDDNKKLMNVAMGVDGQFIVGVGSGGSLWVWRPMP</sequence>
<evidence type="ECO:0000256" key="2">
    <source>
        <dbReference type="ARBA" id="ARBA00022574"/>
    </source>
</evidence>
<keyword evidence="4" id="KW-0805">Transcription regulation</keyword>
<feature type="repeat" description="WD" evidence="6">
    <location>
        <begin position="185"/>
        <end position="219"/>
    </location>
</feature>
<keyword evidence="9" id="KW-1185">Reference proteome</keyword>
<accession>A0A9P6JWS9</accession>
<dbReference type="InterPro" id="IPR036322">
    <property type="entry name" value="WD40_repeat_dom_sf"/>
</dbReference>
<feature type="region of interest" description="Disordered" evidence="7">
    <location>
        <begin position="397"/>
        <end position="430"/>
    </location>
</feature>
<dbReference type="Pfam" id="PF00400">
    <property type="entry name" value="WD40"/>
    <property type="match status" value="2"/>
</dbReference>
<evidence type="ECO:0000256" key="5">
    <source>
        <dbReference type="ARBA" id="ARBA00023163"/>
    </source>
</evidence>
<dbReference type="SUPFAM" id="SSF50978">
    <property type="entry name" value="WD40 repeat-like"/>
    <property type="match status" value="1"/>
</dbReference>
<dbReference type="Proteomes" id="UP000807306">
    <property type="component" value="Unassembled WGS sequence"/>
</dbReference>
<protein>
    <submittedName>
        <fullName evidence="8">Uncharacterized protein</fullName>
    </submittedName>
</protein>
<dbReference type="Gene3D" id="2.130.10.10">
    <property type="entry name" value="YVTN repeat-like/Quinoprotein amine dehydrogenase"/>
    <property type="match status" value="1"/>
</dbReference>
<feature type="compositionally biased region" description="Low complexity" evidence="7">
    <location>
        <begin position="409"/>
        <end position="424"/>
    </location>
</feature>
<dbReference type="AlphaFoldDB" id="A0A9P6JWS9"/>
<feature type="repeat" description="WD" evidence="6">
    <location>
        <begin position="84"/>
        <end position="118"/>
    </location>
</feature>
<dbReference type="PROSITE" id="PS50082">
    <property type="entry name" value="WD_REPEATS_2"/>
    <property type="match status" value="2"/>
</dbReference>
<evidence type="ECO:0000256" key="4">
    <source>
        <dbReference type="ARBA" id="ARBA00023015"/>
    </source>
</evidence>
<name>A0A9P6JWS9_9AGAR</name>
<evidence type="ECO:0000256" key="6">
    <source>
        <dbReference type="PROSITE-ProRule" id="PRU00221"/>
    </source>
</evidence>
<reference evidence="8" key="1">
    <citation type="submission" date="2020-11" db="EMBL/GenBank/DDBJ databases">
        <authorList>
            <consortium name="DOE Joint Genome Institute"/>
            <person name="Ahrendt S."/>
            <person name="Riley R."/>
            <person name="Andreopoulos W."/>
            <person name="Labutti K."/>
            <person name="Pangilinan J."/>
            <person name="Ruiz-Duenas F.J."/>
            <person name="Barrasa J.M."/>
            <person name="Sanchez-Garcia M."/>
            <person name="Camarero S."/>
            <person name="Miyauchi S."/>
            <person name="Serrano A."/>
            <person name="Linde D."/>
            <person name="Babiker R."/>
            <person name="Drula E."/>
            <person name="Ayuso-Fernandez I."/>
            <person name="Pacheco R."/>
            <person name="Padilla G."/>
            <person name="Ferreira P."/>
            <person name="Barriuso J."/>
            <person name="Kellner H."/>
            <person name="Castanera R."/>
            <person name="Alfaro M."/>
            <person name="Ramirez L."/>
            <person name="Pisabarro A.G."/>
            <person name="Kuo A."/>
            <person name="Tritt A."/>
            <person name="Lipzen A."/>
            <person name="He G."/>
            <person name="Yan M."/>
            <person name="Ng V."/>
            <person name="Cullen D."/>
            <person name="Martin F."/>
            <person name="Rosso M.-N."/>
            <person name="Henrissat B."/>
            <person name="Hibbett D."/>
            <person name="Martinez A.T."/>
            <person name="Grigoriev I.V."/>
        </authorList>
    </citation>
    <scope>NUCLEOTIDE SEQUENCE</scope>
    <source>
        <strain evidence="8">CBS 506.95</strain>
    </source>
</reference>
<organism evidence="8 9">
    <name type="scientific">Crepidotus variabilis</name>
    <dbReference type="NCBI Taxonomy" id="179855"/>
    <lineage>
        <taxon>Eukaryota</taxon>
        <taxon>Fungi</taxon>
        <taxon>Dikarya</taxon>
        <taxon>Basidiomycota</taxon>
        <taxon>Agaricomycotina</taxon>
        <taxon>Agaricomycetes</taxon>
        <taxon>Agaricomycetidae</taxon>
        <taxon>Agaricales</taxon>
        <taxon>Agaricineae</taxon>
        <taxon>Crepidotaceae</taxon>
        <taxon>Crepidotus</taxon>
    </lineage>
</organism>
<evidence type="ECO:0000313" key="8">
    <source>
        <dbReference type="EMBL" id="KAF9535413.1"/>
    </source>
</evidence>
<dbReference type="SMART" id="SM00320">
    <property type="entry name" value="WD40"/>
    <property type="match status" value="4"/>
</dbReference>
<evidence type="ECO:0000256" key="3">
    <source>
        <dbReference type="ARBA" id="ARBA00022737"/>
    </source>
</evidence>
<dbReference type="OrthoDB" id="7318948at2759"/>
<dbReference type="EMBL" id="MU157824">
    <property type="protein sequence ID" value="KAF9535413.1"/>
    <property type="molecule type" value="Genomic_DNA"/>
</dbReference>
<dbReference type="InterPro" id="IPR051243">
    <property type="entry name" value="PcG_WD-repeat"/>
</dbReference>
<evidence type="ECO:0000256" key="1">
    <source>
        <dbReference type="ARBA" id="ARBA00008075"/>
    </source>
</evidence>